<proteinExistence type="predicted"/>
<keyword evidence="4" id="KW-1185">Reference proteome</keyword>
<accession>A0ABP0UIG8</accession>
<evidence type="ECO:0000256" key="2">
    <source>
        <dbReference type="SAM" id="Phobius"/>
    </source>
</evidence>
<evidence type="ECO:0000313" key="3">
    <source>
        <dbReference type="EMBL" id="CAK9220900.1"/>
    </source>
</evidence>
<evidence type="ECO:0000256" key="1">
    <source>
        <dbReference type="SAM" id="MobiDB-lite"/>
    </source>
</evidence>
<feature type="transmembrane region" description="Helical" evidence="2">
    <location>
        <begin position="6"/>
        <end position="26"/>
    </location>
</feature>
<keyword evidence="2" id="KW-1133">Transmembrane helix</keyword>
<protein>
    <submittedName>
        <fullName evidence="3">Uncharacterized protein</fullName>
    </submittedName>
</protein>
<sequence length="85" mass="9157">MGFQLASLVLIVPVGGAFLVGVFCICKHKWSMLALSRTKVESAADSSGEKDIEAPSASKHARGDPARDHDFMNVDSRFGIDGLRH</sequence>
<keyword evidence="2" id="KW-0472">Membrane</keyword>
<name>A0ABP0UIG8_9BRYO</name>
<dbReference type="EMBL" id="OZ019895">
    <property type="protein sequence ID" value="CAK9220900.1"/>
    <property type="molecule type" value="Genomic_DNA"/>
</dbReference>
<dbReference type="Proteomes" id="UP001497512">
    <property type="component" value="Chromosome 3"/>
</dbReference>
<feature type="compositionally biased region" description="Basic and acidic residues" evidence="1">
    <location>
        <begin position="41"/>
        <end position="53"/>
    </location>
</feature>
<reference evidence="3" key="1">
    <citation type="submission" date="2024-02" db="EMBL/GenBank/DDBJ databases">
        <authorList>
            <consortium name="ELIXIR-Norway"/>
            <consortium name="Elixir Norway"/>
        </authorList>
    </citation>
    <scope>NUCLEOTIDE SEQUENCE</scope>
</reference>
<gene>
    <name evidence="3" type="ORF">CSSPTR1EN2_LOCUS15687</name>
</gene>
<keyword evidence="2" id="KW-0812">Transmembrane</keyword>
<evidence type="ECO:0000313" key="4">
    <source>
        <dbReference type="Proteomes" id="UP001497512"/>
    </source>
</evidence>
<feature type="region of interest" description="Disordered" evidence="1">
    <location>
        <begin position="41"/>
        <end position="73"/>
    </location>
</feature>
<feature type="compositionally biased region" description="Basic and acidic residues" evidence="1">
    <location>
        <begin position="61"/>
        <end position="72"/>
    </location>
</feature>
<organism evidence="3 4">
    <name type="scientific">Sphagnum troendelagicum</name>
    <dbReference type="NCBI Taxonomy" id="128251"/>
    <lineage>
        <taxon>Eukaryota</taxon>
        <taxon>Viridiplantae</taxon>
        <taxon>Streptophyta</taxon>
        <taxon>Embryophyta</taxon>
        <taxon>Bryophyta</taxon>
        <taxon>Sphagnophytina</taxon>
        <taxon>Sphagnopsida</taxon>
        <taxon>Sphagnales</taxon>
        <taxon>Sphagnaceae</taxon>
        <taxon>Sphagnum</taxon>
    </lineage>
</organism>